<organism evidence="2 3">
    <name type="scientific">Gossypium anomalum</name>
    <dbReference type="NCBI Taxonomy" id="47600"/>
    <lineage>
        <taxon>Eukaryota</taxon>
        <taxon>Viridiplantae</taxon>
        <taxon>Streptophyta</taxon>
        <taxon>Embryophyta</taxon>
        <taxon>Tracheophyta</taxon>
        <taxon>Spermatophyta</taxon>
        <taxon>Magnoliopsida</taxon>
        <taxon>eudicotyledons</taxon>
        <taxon>Gunneridae</taxon>
        <taxon>Pentapetalae</taxon>
        <taxon>rosids</taxon>
        <taxon>malvids</taxon>
        <taxon>Malvales</taxon>
        <taxon>Malvaceae</taxon>
        <taxon>Malvoideae</taxon>
        <taxon>Gossypium</taxon>
    </lineage>
</organism>
<gene>
    <name evidence="2" type="ORF">CXB51_000741</name>
</gene>
<evidence type="ECO:0000313" key="3">
    <source>
        <dbReference type="Proteomes" id="UP000701853"/>
    </source>
</evidence>
<name>A0A8J6DBL4_9ROSI</name>
<dbReference type="AlphaFoldDB" id="A0A8J6DBL4"/>
<evidence type="ECO:0000256" key="1">
    <source>
        <dbReference type="SAM" id="Coils"/>
    </source>
</evidence>
<dbReference type="PANTHER" id="PTHR48248">
    <property type="entry name" value="UVR DOMAIN-CONTAINING PROTEIN"/>
    <property type="match status" value="1"/>
</dbReference>
<accession>A0A8J6DBL4</accession>
<keyword evidence="1" id="KW-0175">Coiled coil</keyword>
<sequence>MLSLNVRLMGRKYYWQRKIAKRSRRRRLARLKAEMEEIRKEQKSINEGQRQVRKRMEAIGEECQQLSIETNKVIRQTAVTQIRLAIMFNILKARQDGDIAKASHLTHLLRETMGRA</sequence>
<protein>
    <submittedName>
        <fullName evidence="2">Uncharacterized protein</fullName>
    </submittedName>
</protein>
<dbReference type="PANTHER" id="PTHR48248:SF2">
    <property type="match status" value="1"/>
</dbReference>
<dbReference type="Proteomes" id="UP000701853">
    <property type="component" value="Chromosome 1"/>
</dbReference>
<dbReference type="OrthoDB" id="993548at2759"/>
<dbReference type="EMBL" id="JAHUZN010000001">
    <property type="protein sequence ID" value="KAG8502929.1"/>
    <property type="molecule type" value="Genomic_DNA"/>
</dbReference>
<comment type="caution">
    <text evidence="2">The sequence shown here is derived from an EMBL/GenBank/DDBJ whole genome shotgun (WGS) entry which is preliminary data.</text>
</comment>
<proteinExistence type="predicted"/>
<evidence type="ECO:0000313" key="2">
    <source>
        <dbReference type="EMBL" id="KAG8502929.1"/>
    </source>
</evidence>
<keyword evidence="3" id="KW-1185">Reference proteome</keyword>
<feature type="coiled-coil region" evidence="1">
    <location>
        <begin position="21"/>
        <end position="51"/>
    </location>
</feature>
<reference evidence="2 3" key="1">
    <citation type="journal article" date="2021" name="bioRxiv">
        <title>The Gossypium anomalum genome as a resource for cotton improvement and evolutionary analysis of hybrid incompatibility.</title>
        <authorList>
            <person name="Grover C.E."/>
            <person name="Yuan D."/>
            <person name="Arick M.A."/>
            <person name="Miller E.R."/>
            <person name="Hu G."/>
            <person name="Peterson D.G."/>
            <person name="Wendel J.F."/>
            <person name="Udall J.A."/>
        </authorList>
    </citation>
    <scope>NUCLEOTIDE SEQUENCE [LARGE SCALE GENOMIC DNA]</scope>
    <source>
        <strain evidence="2">JFW-Udall</strain>
        <tissue evidence="2">Leaf</tissue>
    </source>
</reference>